<sequence>MIMDTVYPVTAHGPNERRKPTVETSGLISKTLGLTPSTPILDIEQVETFIYIYDITRAREIRARRKLACARISRTHAWLDAVASLIERGIGKFTILSSRRAKNECIYAVYALGHDTETPCARPAKCNARLKGCFSYVRVAARRSSCIYRALLCIHYTYLYTLYIIHELSNGPTTLSVIGVQPIDDSLALSICIHIERQALDFLD</sequence>
<keyword evidence="2" id="KW-1185">Reference proteome</keyword>
<dbReference type="Proteomes" id="UP000479190">
    <property type="component" value="Unassembled WGS sequence"/>
</dbReference>
<organism evidence="1 2">
    <name type="scientific">Trichogramma brassicae</name>
    <dbReference type="NCBI Taxonomy" id="86971"/>
    <lineage>
        <taxon>Eukaryota</taxon>
        <taxon>Metazoa</taxon>
        <taxon>Ecdysozoa</taxon>
        <taxon>Arthropoda</taxon>
        <taxon>Hexapoda</taxon>
        <taxon>Insecta</taxon>
        <taxon>Pterygota</taxon>
        <taxon>Neoptera</taxon>
        <taxon>Endopterygota</taxon>
        <taxon>Hymenoptera</taxon>
        <taxon>Apocrita</taxon>
        <taxon>Proctotrupomorpha</taxon>
        <taxon>Chalcidoidea</taxon>
        <taxon>Trichogrammatidae</taxon>
        <taxon>Trichogramma</taxon>
    </lineage>
</organism>
<evidence type="ECO:0000313" key="1">
    <source>
        <dbReference type="EMBL" id="CAB0033063.1"/>
    </source>
</evidence>
<dbReference type="EMBL" id="CADCXV010000698">
    <property type="protein sequence ID" value="CAB0033063.1"/>
    <property type="molecule type" value="Genomic_DNA"/>
</dbReference>
<name>A0A6H5I6N1_9HYME</name>
<accession>A0A6H5I6N1</accession>
<gene>
    <name evidence="1" type="ORF">TBRA_LOCUS4983</name>
</gene>
<evidence type="ECO:0000313" key="2">
    <source>
        <dbReference type="Proteomes" id="UP000479190"/>
    </source>
</evidence>
<dbReference type="AlphaFoldDB" id="A0A6H5I6N1"/>
<proteinExistence type="predicted"/>
<protein>
    <submittedName>
        <fullName evidence="1">Uncharacterized protein</fullName>
    </submittedName>
</protein>
<reference evidence="1 2" key="1">
    <citation type="submission" date="2020-02" db="EMBL/GenBank/DDBJ databases">
        <authorList>
            <person name="Ferguson B K."/>
        </authorList>
    </citation>
    <scope>NUCLEOTIDE SEQUENCE [LARGE SCALE GENOMIC DNA]</scope>
</reference>